<dbReference type="InterPro" id="IPR011990">
    <property type="entry name" value="TPR-like_helical_dom_sf"/>
</dbReference>
<dbReference type="SUPFAM" id="SSF48452">
    <property type="entry name" value="TPR-like"/>
    <property type="match status" value="1"/>
</dbReference>
<protein>
    <submittedName>
        <fullName evidence="3">Uncharacterized protein</fullName>
    </submittedName>
</protein>
<reference evidence="3 4" key="1">
    <citation type="journal article" date="2018" name="Science">
        <title>The opium poppy genome and morphinan production.</title>
        <authorList>
            <person name="Guo L."/>
            <person name="Winzer T."/>
            <person name="Yang X."/>
            <person name="Li Y."/>
            <person name="Ning Z."/>
            <person name="He Z."/>
            <person name="Teodor R."/>
            <person name="Lu Y."/>
            <person name="Bowser T.A."/>
            <person name="Graham I.A."/>
            <person name="Ye K."/>
        </authorList>
    </citation>
    <scope>NUCLEOTIDE SEQUENCE [LARGE SCALE GENOMIC DNA]</scope>
    <source>
        <strain evidence="4">cv. HN1</strain>
        <tissue evidence="3">Leaves</tissue>
    </source>
</reference>
<evidence type="ECO:0000256" key="2">
    <source>
        <dbReference type="SAM" id="Coils"/>
    </source>
</evidence>
<feature type="coiled-coil region" evidence="2">
    <location>
        <begin position="123"/>
        <end position="159"/>
    </location>
</feature>
<dbReference type="InterPro" id="IPR019734">
    <property type="entry name" value="TPR_rpt"/>
</dbReference>
<sequence length="196" mass="22587">MEAVIAKPCLRFCNMSKDLKSQKMKMEAEERLKYCKYLLQALLPVLNQIHEEQTMENELEANIQGAWLKLLSVRDCNRAVVRLPSYTKAWYRRGMANASMGNYKDAIQDLDISMNMELSSGGNSKIKEELEIIKKQSRREELESELEELEEAELEEQLLQPATMVIMLCGGRSFEGFPSVFLRQLELLEGQEGLYP</sequence>
<accession>A0A4Y7IM49</accession>
<feature type="repeat" description="TPR" evidence="1">
    <location>
        <begin position="87"/>
        <end position="120"/>
    </location>
</feature>
<dbReference type="PANTHER" id="PTHR47337:SF1">
    <property type="entry name" value="TETRATRICOPEPTIDE REPEAT (TPR)-LIKE SUPERFAMILY PROTEIN"/>
    <property type="match status" value="1"/>
</dbReference>
<name>A0A4Y7IM49_PAPSO</name>
<dbReference type="STRING" id="3469.A0A4Y7IM49"/>
<evidence type="ECO:0000313" key="4">
    <source>
        <dbReference type="Proteomes" id="UP000316621"/>
    </source>
</evidence>
<evidence type="ECO:0000313" key="3">
    <source>
        <dbReference type="EMBL" id="RZC49797.1"/>
    </source>
</evidence>
<gene>
    <name evidence="3" type="ORF">C5167_018223</name>
</gene>
<dbReference type="Proteomes" id="UP000316621">
    <property type="component" value="Chromosome 2"/>
</dbReference>
<dbReference type="AlphaFoldDB" id="A0A4Y7IM49"/>
<dbReference type="Gene3D" id="1.25.40.10">
    <property type="entry name" value="Tetratricopeptide repeat domain"/>
    <property type="match status" value="1"/>
</dbReference>
<keyword evidence="4" id="KW-1185">Reference proteome</keyword>
<dbReference type="PANTHER" id="PTHR47337">
    <property type="entry name" value="TETRATRICOPEPTIDE REPEAT (TPR)-LIKE SUPERFAMILY PROTEIN"/>
    <property type="match status" value="1"/>
</dbReference>
<keyword evidence="2" id="KW-0175">Coiled coil</keyword>
<dbReference type="EMBL" id="CM010716">
    <property type="protein sequence ID" value="RZC49797.1"/>
    <property type="molecule type" value="Genomic_DNA"/>
</dbReference>
<dbReference type="Gramene" id="RZC49797">
    <property type="protein sequence ID" value="RZC49797"/>
    <property type="gene ID" value="C5167_018223"/>
</dbReference>
<evidence type="ECO:0000256" key="1">
    <source>
        <dbReference type="PROSITE-ProRule" id="PRU00339"/>
    </source>
</evidence>
<organism evidence="3 4">
    <name type="scientific">Papaver somniferum</name>
    <name type="common">Opium poppy</name>
    <dbReference type="NCBI Taxonomy" id="3469"/>
    <lineage>
        <taxon>Eukaryota</taxon>
        <taxon>Viridiplantae</taxon>
        <taxon>Streptophyta</taxon>
        <taxon>Embryophyta</taxon>
        <taxon>Tracheophyta</taxon>
        <taxon>Spermatophyta</taxon>
        <taxon>Magnoliopsida</taxon>
        <taxon>Ranunculales</taxon>
        <taxon>Papaveraceae</taxon>
        <taxon>Papaveroideae</taxon>
        <taxon>Papaver</taxon>
    </lineage>
</organism>
<dbReference type="PROSITE" id="PS50005">
    <property type="entry name" value="TPR"/>
    <property type="match status" value="1"/>
</dbReference>
<keyword evidence="1" id="KW-0802">TPR repeat</keyword>
<proteinExistence type="predicted"/>